<proteinExistence type="predicted"/>
<reference evidence="2" key="1">
    <citation type="submission" date="2021-03" db="EMBL/GenBank/DDBJ databases">
        <title>Draft genome sequence of rust myrtle Austropuccinia psidii MF-1, a brazilian biotype.</title>
        <authorList>
            <person name="Quecine M.C."/>
            <person name="Pachon D.M.R."/>
            <person name="Bonatelli M.L."/>
            <person name="Correr F.H."/>
            <person name="Franceschini L.M."/>
            <person name="Leite T.F."/>
            <person name="Margarido G.R.A."/>
            <person name="Almeida C.A."/>
            <person name="Ferrarezi J.A."/>
            <person name="Labate C.A."/>
        </authorList>
    </citation>
    <scope>NUCLEOTIDE SEQUENCE</scope>
    <source>
        <strain evidence="2">MF-1</strain>
    </source>
</reference>
<comment type="caution">
    <text evidence="2">The sequence shown here is derived from an EMBL/GenBank/DDBJ whole genome shotgun (WGS) entry which is preliminary data.</text>
</comment>
<dbReference type="EMBL" id="AVOT02004760">
    <property type="protein sequence ID" value="MBW0477293.1"/>
    <property type="molecule type" value="Genomic_DNA"/>
</dbReference>
<sequence length="71" mass="8229">MLPVHFRNLEIPKSQPEDREGLSRTRIPGRRHPIHICGWKDTKENQTHLAIHLPIQKKHQTRGLEGYGSTS</sequence>
<feature type="compositionally biased region" description="Basic and acidic residues" evidence="1">
    <location>
        <begin position="7"/>
        <end position="23"/>
    </location>
</feature>
<evidence type="ECO:0000256" key="1">
    <source>
        <dbReference type="SAM" id="MobiDB-lite"/>
    </source>
</evidence>
<protein>
    <submittedName>
        <fullName evidence="2">Uncharacterized protein</fullName>
    </submittedName>
</protein>
<accession>A0A9Q3GRE8</accession>
<feature type="region of interest" description="Disordered" evidence="1">
    <location>
        <begin position="1"/>
        <end position="29"/>
    </location>
</feature>
<name>A0A9Q3GRE8_9BASI</name>
<gene>
    <name evidence="2" type="ORF">O181_017008</name>
</gene>
<evidence type="ECO:0000313" key="2">
    <source>
        <dbReference type="EMBL" id="MBW0477293.1"/>
    </source>
</evidence>
<evidence type="ECO:0000313" key="3">
    <source>
        <dbReference type="Proteomes" id="UP000765509"/>
    </source>
</evidence>
<dbReference type="Proteomes" id="UP000765509">
    <property type="component" value="Unassembled WGS sequence"/>
</dbReference>
<keyword evidence="3" id="KW-1185">Reference proteome</keyword>
<organism evidence="2 3">
    <name type="scientific">Austropuccinia psidii MF-1</name>
    <dbReference type="NCBI Taxonomy" id="1389203"/>
    <lineage>
        <taxon>Eukaryota</taxon>
        <taxon>Fungi</taxon>
        <taxon>Dikarya</taxon>
        <taxon>Basidiomycota</taxon>
        <taxon>Pucciniomycotina</taxon>
        <taxon>Pucciniomycetes</taxon>
        <taxon>Pucciniales</taxon>
        <taxon>Sphaerophragmiaceae</taxon>
        <taxon>Austropuccinia</taxon>
    </lineage>
</organism>
<dbReference type="AlphaFoldDB" id="A0A9Q3GRE8"/>